<keyword evidence="2" id="KW-0274">FAD</keyword>
<evidence type="ECO:0000313" key="7">
    <source>
        <dbReference type="Proteomes" id="UP000008066"/>
    </source>
</evidence>
<dbReference type="OMA" id="QIDFREQ"/>
<dbReference type="SUPFAM" id="SSF51905">
    <property type="entry name" value="FAD/NAD(P)-binding domain"/>
    <property type="match status" value="1"/>
</dbReference>
<evidence type="ECO:0000256" key="1">
    <source>
        <dbReference type="ARBA" id="ARBA00022630"/>
    </source>
</evidence>
<organism evidence="7">
    <name type="scientific">Chaetomium thermophilum (strain DSM 1495 / CBS 144.50 / IMI 039719)</name>
    <name type="common">Thermochaetoides thermophila</name>
    <dbReference type="NCBI Taxonomy" id="759272"/>
    <lineage>
        <taxon>Eukaryota</taxon>
        <taxon>Fungi</taxon>
        <taxon>Dikarya</taxon>
        <taxon>Ascomycota</taxon>
        <taxon>Pezizomycotina</taxon>
        <taxon>Sordariomycetes</taxon>
        <taxon>Sordariomycetidae</taxon>
        <taxon>Sordariales</taxon>
        <taxon>Chaetomiaceae</taxon>
        <taxon>Thermochaetoides</taxon>
    </lineage>
</organism>
<dbReference type="GO" id="GO:0071949">
    <property type="term" value="F:FAD binding"/>
    <property type="evidence" value="ECO:0007669"/>
    <property type="project" value="InterPro"/>
</dbReference>
<dbReference type="InterPro" id="IPR002938">
    <property type="entry name" value="FAD-bd"/>
</dbReference>
<dbReference type="STRING" id="759272.G0S3C0"/>
<evidence type="ECO:0000256" key="3">
    <source>
        <dbReference type="ARBA" id="ARBA00023002"/>
    </source>
</evidence>
<gene>
    <name evidence="6" type="ORF">CTHT_0020470</name>
</gene>
<sequence>MSDETIMQQSVPPSHLNLRPLRVLIIGAGIAGPSVAYWLTRLPPPFKCEITIAERHPTLRDAGQQIDIRGPGIKVMQQMGIDEQVRACAVDEPGVLVLNRKGKKVAFFAAGGIEKKKGGETKKNESKAFSAEWEVMRNDLVNVLYDLTKDREGVKYQFEKEFVAMGYEGHPLGPEKGVKVWFKQDLFNSETYDLVIGADGVGSKVRGWIRGSGEDKDDVFDAVDMAMAFFTIPGKEDDPKEFTWCHLPGRRLIMTRHEKPEYLRVIFAVVGDHPELREAHKNGSVQQQKEAWAKLFEPDRNESWQVARYLDGLFNSTEANDWWAHDLAQVKMKKWSWAERAVLVGDAGYCPTPATGMGTTLAFVGPYILGGEIARACKKVMAEGKWDGNPWSNTILPEALEGYESQLRPLVTEIHSLNIKKFMRLFLPEKAWQIGLFHAMARFIKKTPIDNIPALGKEGKKAWRLPDYSEVFTPEG</sequence>
<accession>G0S3C0</accession>
<dbReference type="PANTHER" id="PTHR46865:SF7">
    <property type="entry name" value="MONOOXYGENASE, PUTATIVE (AFU_ORTHOLOGUE AFUA_8G07040)-RELATED"/>
    <property type="match status" value="1"/>
</dbReference>
<evidence type="ECO:0000256" key="2">
    <source>
        <dbReference type="ARBA" id="ARBA00022827"/>
    </source>
</evidence>
<dbReference type="OrthoDB" id="655030at2759"/>
<dbReference type="HOGENOM" id="CLU_009665_1_1_1"/>
<name>G0S3C0_CHATD</name>
<dbReference type="GeneID" id="18256085"/>
<dbReference type="GO" id="GO:0016491">
    <property type="term" value="F:oxidoreductase activity"/>
    <property type="evidence" value="ECO:0007669"/>
    <property type="project" value="UniProtKB-KW"/>
</dbReference>
<dbReference type="Gene3D" id="3.50.50.60">
    <property type="entry name" value="FAD/NAD(P)-binding domain"/>
    <property type="match status" value="1"/>
</dbReference>
<evidence type="ECO:0000313" key="6">
    <source>
        <dbReference type="EMBL" id="EGS22503.1"/>
    </source>
</evidence>
<keyword evidence="4" id="KW-0472">Membrane</keyword>
<keyword evidence="3" id="KW-0560">Oxidoreductase</keyword>
<keyword evidence="1" id="KW-0285">Flavoprotein</keyword>
<dbReference type="PANTHER" id="PTHR46865">
    <property type="entry name" value="OXIDOREDUCTASE-RELATED"/>
    <property type="match status" value="1"/>
</dbReference>
<protein>
    <recommendedName>
        <fullName evidence="5">FAD-binding domain-containing protein</fullName>
    </recommendedName>
</protein>
<dbReference type="Proteomes" id="UP000008066">
    <property type="component" value="Unassembled WGS sequence"/>
</dbReference>
<feature type="transmembrane region" description="Helical" evidence="4">
    <location>
        <begin position="21"/>
        <end position="39"/>
    </location>
</feature>
<dbReference type="InterPro" id="IPR051704">
    <property type="entry name" value="FAD_aromatic-hydroxylase"/>
</dbReference>
<dbReference type="PRINTS" id="PR00420">
    <property type="entry name" value="RNGMNOXGNASE"/>
</dbReference>
<proteinExistence type="predicted"/>
<feature type="domain" description="FAD-binding" evidence="5">
    <location>
        <begin position="22"/>
        <end position="367"/>
    </location>
</feature>
<evidence type="ECO:0000256" key="4">
    <source>
        <dbReference type="SAM" id="Phobius"/>
    </source>
</evidence>
<dbReference type="EMBL" id="GL988040">
    <property type="protein sequence ID" value="EGS22503.1"/>
    <property type="molecule type" value="Genomic_DNA"/>
</dbReference>
<dbReference type="RefSeq" id="XP_006692522.1">
    <property type="nucleotide sequence ID" value="XM_006692459.1"/>
</dbReference>
<dbReference type="Gene3D" id="3.30.9.10">
    <property type="entry name" value="D-Amino Acid Oxidase, subunit A, domain 2"/>
    <property type="match status" value="1"/>
</dbReference>
<keyword evidence="4" id="KW-1133">Transmembrane helix</keyword>
<dbReference type="AlphaFoldDB" id="G0S3C0"/>
<evidence type="ECO:0000259" key="5">
    <source>
        <dbReference type="Pfam" id="PF01494"/>
    </source>
</evidence>
<reference evidence="6 7" key="1">
    <citation type="journal article" date="2011" name="Cell">
        <title>Insight into structure and assembly of the nuclear pore complex by utilizing the genome of a eukaryotic thermophile.</title>
        <authorList>
            <person name="Amlacher S."/>
            <person name="Sarges P."/>
            <person name="Flemming D."/>
            <person name="van Noort V."/>
            <person name="Kunze R."/>
            <person name="Devos D.P."/>
            <person name="Arumugam M."/>
            <person name="Bork P."/>
            <person name="Hurt E."/>
        </authorList>
    </citation>
    <scope>NUCLEOTIDE SEQUENCE [LARGE SCALE GENOMIC DNA]</scope>
    <source>
        <strain evidence="7">DSM 1495 / CBS 144.50 / IMI 039719</strain>
    </source>
</reference>
<dbReference type="InterPro" id="IPR036188">
    <property type="entry name" value="FAD/NAD-bd_sf"/>
</dbReference>
<keyword evidence="7" id="KW-1185">Reference proteome</keyword>
<dbReference type="Pfam" id="PF01494">
    <property type="entry name" value="FAD_binding_3"/>
    <property type="match status" value="1"/>
</dbReference>
<keyword evidence="4" id="KW-0812">Transmembrane</keyword>
<dbReference type="KEGG" id="cthr:CTHT_0020470"/>
<dbReference type="eggNOG" id="ENOG502QTX9">
    <property type="taxonomic scope" value="Eukaryota"/>
</dbReference>